<evidence type="ECO:0000313" key="1">
    <source>
        <dbReference type="EMBL" id="EYC36280.1"/>
    </source>
</evidence>
<accession>A0A016W9H2</accession>
<dbReference type="EMBL" id="JARK01000513">
    <property type="protein sequence ID" value="EYC36280.1"/>
    <property type="molecule type" value="Genomic_DNA"/>
</dbReference>
<reference evidence="2" key="1">
    <citation type="journal article" date="2015" name="Nat. Genet.">
        <title>The genome and transcriptome of the zoonotic hookworm Ancylostoma ceylanicum identify infection-specific gene families.</title>
        <authorList>
            <person name="Schwarz E.M."/>
            <person name="Hu Y."/>
            <person name="Antoshechkin I."/>
            <person name="Miller M.M."/>
            <person name="Sternberg P.W."/>
            <person name="Aroian R.V."/>
        </authorList>
    </citation>
    <scope>NUCLEOTIDE SEQUENCE</scope>
    <source>
        <strain evidence="2">HY135</strain>
    </source>
</reference>
<gene>
    <name evidence="1" type="primary">Acey_s0913.g3024</name>
    <name evidence="1" type="ORF">Y032_0913g3024</name>
</gene>
<protein>
    <submittedName>
        <fullName evidence="1">Uncharacterized protein</fullName>
    </submittedName>
</protein>
<name>A0A016W9H2_9BILA</name>
<dbReference type="PANTHER" id="PTHR31128:SF9">
    <property type="entry name" value="DUF3444 DOMAIN-CONTAINING PROTEIN-RELATED"/>
    <property type="match status" value="1"/>
</dbReference>
<comment type="caution">
    <text evidence="1">The sequence shown here is derived from an EMBL/GenBank/DDBJ whole genome shotgun (WGS) entry which is preliminary data.</text>
</comment>
<proteinExistence type="predicted"/>
<keyword evidence="2" id="KW-1185">Reference proteome</keyword>
<dbReference type="Proteomes" id="UP000024635">
    <property type="component" value="Unassembled WGS sequence"/>
</dbReference>
<organism evidence="1 2">
    <name type="scientific">Ancylostoma ceylanicum</name>
    <dbReference type="NCBI Taxonomy" id="53326"/>
    <lineage>
        <taxon>Eukaryota</taxon>
        <taxon>Metazoa</taxon>
        <taxon>Ecdysozoa</taxon>
        <taxon>Nematoda</taxon>
        <taxon>Chromadorea</taxon>
        <taxon>Rhabditida</taxon>
        <taxon>Rhabditina</taxon>
        <taxon>Rhabditomorpha</taxon>
        <taxon>Strongyloidea</taxon>
        <taxon>Ancylostomatidae</taxon>
        <taxon>Ancylostomatinae</taxon>
        <taxon>Ancylostoma</taxon>
    </lineage>
</organism>
<dbReference type="OrthoDB" id="5836476at2759"/>
<sequence length="478" mass="55115">MPIFLTVFSSTCFPSFPAPTCSFPTICPFHSGLNEPPPPFCLYTPVNPYHAVYQLVTTSHHLNIFGLLSTWMYFKSREDVGNREKYGVLWPRIPKFSAGCTRDFIPQWKLTEGTALFSNTEILVRSIIAAAEEFISINFLDLSPLPPCLRGDNCCQMNRTVNVVLSPKKEKFRESYSAVDSTDVIKDPERRTDVFKDNAGDSRVDMTRERRRGRHEQEKEVQDNIESRNFQEGDTEVNRGSYDGVAKGIYLGICNFSKAEESVKKRADFKLYHETTHGDSVNWRVGTLKGRRGRDSESCFSARNVSHITVWLVWRIIKGLQMLHHPLLDDLEPELHLFLVYKTANGSYRHYRVCTRTVDDSTYYFVDTGEKKPIHHISLDHLVRYYQVLIYAIVRRNEEKKLFLNRSTHNVIQSIESMLTHFHGGRYKRECVPLVFQVLKVFGSHNFCNNCNLGLTNNKHFMKLVQFILSIAISCNAT</sequence>
<evidence type="ECO:0000313" key="2">
    <source>
        <dbReference type="Proteomes" id="UP000024635"/>
    </source>
</evidence>
<dbReference type="PANTHER" id="PTHR31128">
    <property type="entry name" value="PROTEIN CBR-CLEC-135-RELATED"/>
    <property type="match status" value="1"/>
</dbReference>
<dbReference type="AlphaFoldDB" id="A0A016W9H2"/>